<proteinExistence type="predicted"/>
<comment type="caution">
    <text evidence="2">The sequence shown here is derived from an EMBL/GenBank/DDBJ whole genome shotgun (WGS) entry which is preliminary data.</text>
</comment>
<dbReference type="EMBL" id="JAUSYY010000001">
    <property type="protein sequence ID" value="MDQ0895400.1"/>
    <property type="molecule type" value="Genomic_DNA"/>
</dbReference>
<sequence>MRISAPLGAEGDRYGDVPFAEDLAAALSRFVDSARVIRLDEAVADVDVVITLRGLARLDRVDGAVNVLWVISHPELVTDEELRAHDVVYAASVGWAERRRRESRVQVAPLLQATNPTRFRPDPATRQRAGVLFVGTTRGIERPAVLWAVDAGAEVEIHGHGWEEYVPAERIASTHMPNRVLPKAYAAADVVLNDHWSDMAHEGFVSNRVFDAVASGAVVVSDRVEGLDEISPVLIRTFGSRDELAGLLRAEDRPGLAERAIEASRVGAAHSFDVRVSRMVSDVNRLIGSSRRFFGLPLRAAPKSRRRRSSAS</sequence>
<protein>
    <recommendedName>
        <fullName evidence="1">Spore protein YkvP/CgeB glycosyl transferase-like domain-containing protein</fullName>
    </recommendedName>
</protein>
<reference evidence="2 3" key="1">
    <citation type="submission" date="2023-07" db="EMBL/GenBank/DDBJ databases">
        <title>Comparative genomics of wheat-associated soil bacteria to identify genetic determinants of phenazine resistance.</title>
        <authorList>
            <person name="Mouncey N."/>
        </authorList>
    </citation>
    <scope>NUCLEOTIDE SEQUENCE [LARGE SCALE GENOMIC DNA]</scope>
    <source>
        <strain evidence="2 3">V3I3</strain>
    </source>
</reference>
<evidence type="ECO:0000259" key="1">
    <source>
        <dbReference type="Pfam" id="PF13524"/>
    </source>
</evidence>
<dbReference type="SUPFAM" id="SSF53756">
    <property type="entry name" value="UDP-Glycosyltransferase/glycogen phosphorylase"/>
    <property type="match status" value="1"/>
</dbReference>
<accession>A0ABU0RBE6</accession>
<organism evidence="2 3">
    <name type="scientific">Agromyces ramosus</name>
    <dbReference type="NCBI Taxonomy" id="33879"/>
    <lineage>
        <taxon>Bacteria</taxon>
        <taxon>Bacillati</taxon>
        <taxon>Actinomycetota</taxon>
        <taxon>Actinomycetes</taxon>
        <taxon>Micrococcales</taxon>
        <taxon>Microbacteriaceae</taxon>
        <taxon>Agromyces</taxon>
    </lineage>
</organism>
<evidence type="ECO:0000313" key="2">
    <source>
        <dbReference type="EMBL" id="MDQ0895400.1"/>
    </source>
</evidence>
<keyword evidence="3" id="KW-1185">Reference proteome</keyword>
<evidence type="ECO:0000313" key="3">
    <source>
        <dbReference type="Proteomes" id="UP001239083"/>
    </source>
</evidence>
<dbReference type="InterPro" id="IPR055259">
    <property type="entry name" value="YkvP/CgeB_Glyco_trans-like"/>
</dbReference>
<dbReference type="Proteomes" id="UP001239083">
    <property type="component" value="Unassembled WGS sequence"/>
</dbReference>
<name>A0ABU0RBE6_9MICO</name>
<feature type="domain" description="Spore protein YkvP/CgeB glycosyl transferase-like" evidence="1">
    <location>
        <begin position="152"/>
        <end position="279"/>
    </location>
</feature>
<dbReference type="Pfam" id="PF13524">
    <property type="entry name" value="Glyco_trans_1_2"/>
    <property type="match status" value="1"/>
</dbReference>
<gene>
    <name evidence="2" type="ORF">QFZ26_002955</name>
</gene>